<dbReference type="KEGG" id="mel:Metbo_1520"/>
<evidence type="ECO:0000256" key="7">
    <source>
        <dbReference type="SAM" id="MobiDB-lite"/>
    </source>
</evidence>
<organism evidence="9 10">
    <name type="scientific">Methanobacterium lacus (strain AL-21)</name>
    <dbReference type="NCBI Taxonomy" id="877455"/>
    <lineage>
        <taxon>Archaea</taxon>
        <taxon>Methanobacteriati</taxon>
        <taxon>Methanobacteriota</taxon>
        <taxon>Methanomada group</taxon>
        <taxon>Methanobacteria</taxon>
        <taxon>Methanobacteriales</taxon>
        <taxon>Methanobacteriaceae</taxon>
        <taxon>Methanobacterium</taxon>
    </lineage>
</organism>
<dbReference type="InterPro" id="IPR002528">
    <property type="entry name" value="MATE_fam"/>
</dbReference>
<dbReference type="PANTHER" id="PTHR43549:SF2">
    <property type="entry name" value="MULTIDRUG RESISTANCE PROTEIN NORM-RELATED"/>
    <property type="match status" value="1"/>
</dbReference>
<feature type="transmembrane region" description="Helical" evidence="8">
    <location>
        <begin position="335"/>
        <end position="362"/>
    </location>
</feature>
<reference evidence="10" key="1">
    <citation type="submission" date="2011-02" db="EMBL/GenBank/DDBJ databases">
        <title>Complete sequence of Methanobacterium sp. AL-21.</title>
        <authorList>
            <consortium name="US DOE Joint Genome Institute"/>
            <person name="Lucas S."/>
            <person name="Copeland A."/>
            <person name="Lapidus A."/>
            <person name="Cheng J.-F."/>
            <person name="Goodwin L."/>
            <person name="Pitluck S."/>
            <person name="Chertkov O."/>
            <person name="Detter J.C."/>
            <person name="Han C."/>
            <person name="Tapia R."/>
            <person name="Land M."/>
            <person name="Hauser L."/>
            <person name="Kyrpides N."/>
            <person name="Ivanova N."/>
            <person name="Mikhailova N."/>
            <person name="Pagani I."/>
            <person name="Cadillo-Quiroz H."/>
            <person name="Imachi H."/>
            <person name="Zinder S."/>
            <person name="Liu W."/>
            <person name="Woyke T."/>
        </authorList>
    </citation>
    <scope>NUCLEOTIDE SEQUENCE [LARGE SCALE GENOMIC DNA]</scope>
    <source>
        <strain evidence="10">AL-21</strain>
    </source>
</reference>
<evidence type="ECO:0000256" key="4">
    <source>
        <dbReference type="ARBA" id="ARBA00022692"/>
    </source>
</evidence>
<evidence type="ECO:0000313" key="9">
    <source>
        <dbReference type="EMBL" id="ADZ09750.1"/>
    </source>
</evidence>
<dbReference type="PIRSF" id="PIRSF006603">
    <property type="entry name" value="DinF"/>
    <property type="match status" value="1"/>
</dbReference>
<feature type="region of interest" description="Disordered" evidence="7">
    <location>
        <begin position="1"/>
        <end position="24"/>
    </location>
</feature>
<dbReference type="InterPro" id="IPR048279">
    <property type="entry name" value="MdtK-like"/>
</dbReference>
<keyword evidence="10" id="KW-1185">Reference proteome</keyword>
<name>F0T8J9_METLA</name>
<dbReference type="CDD" id="cd13147">
    <property type="entry name" value="MATE_MJ0709_like"/>
    <property type="match status" value="1"/>
</dbReference>
<dbReference type="GO" id="GO:0042910">
    <property type="term" value="F:xenobiotic transmembrane transporter activity"/>
    <property type="evidence" value="ECO:0007669"/>
    <property type="project" value="InterPro"/>
</dbReference>
<evidence type="ECO:0000256" key="2">
    <source>
        <dbReference type="ARBA" id="ARBA00022448"/>
    </source>
</evidence>
<accession>F0T8J9</accession>
<gene>
    <name evidence="9" type="ordered locus">Metbo_1520</name>
</gene>
<dbReference type="AlphaFoldDB" id="F0T8J9"/>
<dbReference type="GeneID" id="10277971"/>
<evidence type="ECO:0000256" key="5">
    <source>
        <dbReference type="ARBA" id="ARBA00022989"/>
    </source>
</evidence>
<dbReference type="RefSeq" id="WP_013645101.1">
    <property type="nucleotide sequence ID" value="NC_015216.1"/>
</dbReference>
<dbReference type="Proteomes" id="UP000007490">
    <property type="component" value="Chromosome"/>
</dbReference>
<sequence>MENNEPLQSSPNLPTEDDKTEGVSTILGDPKKALIKLSGPMIIAMILMSLYNVVNAVWVAGLGGDALAAVGFVTPLFMMFMGLSNGLGAGAASAISRYIGEDNKKSVNNAAMHSVIITIGISVILSVVLLIFLKPLLLLFGAGSTLNLAVEYGQIIIGGTILSLFVGASYGILRAEGDVKRTMYAMVLSSVVNMILDPILIYWAGWGISGAAWGTIISTALVAIILLYWLFIKKDTYVSLTLKDFKPDLKVTKNILSVGLPASVEFFVMSILAIFLNILLVKVAGTDAVAVYNTGWRVVMISMSPIIGVGLSVVTIVGASYGAKKYGNISMIHNYSVKIGLVVSSIICVLIYLLAPYIAMLFTYSSTSAYLEPAIASFLQVMCLFFIFLPLGIMSSSAFQGVGKGTTSLILTVLREVVFVVLSAYILAITLGWGENGVWWGIVIGGLLGGLVAYAAARIYIKGLNHDKNTGIHEDIILAD</sequence>
<dbReference type="GO" id="GO:0015297">
    <property type="term" value="F:antiporter activity"/>
    <property type="evidence" value="ECO:0007669"/>
    <property type="project" value="InterPro"/>
</dbReference>
<dbReference type="NCBIfam" id="TIGR00797">
    <property type="entry name" value="matE"/>
    <property type="match status" value="1"/>
</dbReference>
<feature type="transmembrane region" description="Helical" evidence="8">
    <location>
        <begin position="185"/>
        <end position="205"/>
    </location>
</feature>
<dbReference type="GO" id="GO:0005886">
    <property type="term" value="C:plasma membrane"/>
    <property type="evidence" value="ECO:0007669"/>
    <property type="project" value="UniProtKB-SubCell"/>
</dbReference>
<dbReference type="eggNOG" id="arCOG01731">
    <property type="taxonomic scope" value="Archaea"/>
</dbReference>
<feature type="transmembrane region" description="Helical" evidence="8">
    <location>
        <begin position="413"/>
        <end position="433"/>
    </location>
</feature>
<feature type="transmembrane region" description="Helical" evidence="8">
    <location>
        <begin position="211"/>
        <end position="232"/>
    </location>
</feature>
<dbReference type="OrthoDB" id="214119at2157"/>
<keyword evidence="6 8" id="KW-0472">Membrane</keyword>
<feature type="transmembrane region" description="Helical" evidence="8">
    <location>
        <begin position="110"/>
        <end position="132"/>
    </location>
</feature>
<evidence type="ECO:0000313" key="10">
    <source>
        <dbReference type="Proteomes" id="UP000007490"/>
    </source>
</evidence>
<dbReference type="PANTHER" id="PTHR43549">
    <property type="entry name" value="MULTIDRUG RESISTANCE PROTEIN YPNP-RELATED"/>
    <property type="match status" value="1"/>
</dbReference>
<dbReference type="EMBL" id="CP002551">
    <property type="protein sequence ID" value="ADZ09750.1"/>
    <property type="molecule type" value="Genomic_DNA"/>
</dbReference>
<protein>
    <submittedName>
        <fullName evidence="9">MATE efflux family protein</fullName>
    </submittedName>
</protein>
<evidence type="ECO:0000256" key="1">
    <source>
        <dbReference type="ARBA" id="ARBA00004651"/>
    </source>
</evidence>
<dbReference type="InterPro" id="IPR052031">
    <property type="entry name" value="Membrane_Transporter-Flippase"/>
</dbReference>
<feature type="transmembrane region" description="Helical" evidence="8">
    <location>
        <begin position="374"/>
        <end position="393"/>
    </location>
</feature>
<feature type="transmembrane region" description="Helical" evidence="8">
    <location>
        <begin position="300"/>
        <end position="323"/>
    </location>
</feature>
<keyword evidence="3" id="KW-1003">Cell membrane</keyword>
<reference evidence="9 10" key="2">
    <citation type="journal article" date="2014" name="Int. J. Syst. Evol. Microbiol.">
        <title>Methanobacterium paludis sp. nov. and a novel strain of Methanobacterium lacus isolated from northern peatlands.</title>
        <authorList>
            <person name="Cadillo-Quiroz H."/>
            <person name="Brauer S.L."/>
            <person name="Goodson N."/>
            <person name="Yavitt J.B."/>
            <person name="Zinder S.H."/>
        </authorList>
    </citation>
    <scope>NUCLEOTIDE SEQUENCE [LARGE SCALE GENOMIC DNA]</scope>
    <source>
        <strain evidence="9 10">AL-21</strain>
    </source>
</reference>
<proteinExistence type="predicted"/>
<evidence type="ECO:0000256" key="3">
    <source>
        <dbReference type="ARBA" id="ARBA00022475"/>
    </source>
</evidence>
<evidence type="ECO:0000256" key="8">
    <source>
        <dbReference type="SAM" id="Phobius"/>
    </source>
</evidence>
<keyword evidence="4 8" id="KW-0812">Transmembrane</keyword>
<feature type="transmembrane region" description="Helical" evidence="8">
    <location>
        <begin position="41"/>
        <end position="60"/>
    </location>
</feature>
<dbReference type="Pfam" id="PF01554">
    <property type="entry name" value="MatE"/>
    <property type="match status" value="2"/>
</dbReference>
<comment type="subcellular location">
    <subcellularLocation>
        <location evidence="1">Cell membrane</location>
        <topology evidence="1">Multi-pass membrane protein</topology>
    </subcellularLocation>
</comment>
<feature type="transmembrane region" description="Helical" evidence="8">
    <location>
        <begin position="152"/>
        <end position="173"/>
    </location>
</feature>
<dbReference type="HOGENOM" id="CLU_012893_0_1_2"/>
<feature type="transmembrane region" description="Helical" evidence="8">
    <location>
        <begin position="439"/>
        <end position="461"/>
    </location>
</feature>
<dbReference type="STRING" id="877455.Metbo_1520"/>
<evidence type="ECO:0000256" key="6">
    <source>
        <dbReference type="ARBA" id="ARBA00023136"/>
    </source>
</evidence>
<keyword evidence="2" id="KW-0813">Transport</keyword>
<feature type="compositionally biased region" description="Polar residues" evidence="7">
    <location>
        <begin position="1"/>
        <end position="13"/>
    </location>
</feature>
<keyword evidence="5 8" id="KW-1133">Transmembrane helix</keyword>
<feature type="transmembrane region" description="Helical" evidence="8">
    <location>
        <begin position="66"/>
        <end position="89"/>
    </location>
</feature>
<feature type="transmembrane region" description="Helical" evidence="8">
    <location>
        <begin position="253"/>
        <end position="280"/>
    </location>
</feature>